<dbReference type="GO" id="GO:0022857">
    <property type="term" value="F:transmembrane transporter activity"/>
    <property type="evidence" value="ECO:0007669"/>
    <property type="project" value="InterPro"/>
</dbReference>
<evidence type="ECO:0000256" key="4">
    <source>
        <dbReference type="ARBA" id="ARBA00023136"/>
    </source>
</evidence>
<dbReference type="PANTHER" id="PTHR23514">
    <property type="entry name" value="BYPASS OF STOP CODON PROTEIN 6"/>
    <property type="match status" value="1"/>
</dbReference>
<feature type="transmembrane region" description="Helical" evidence="5">
    <location>
        <begin position="336"/>
        <end position="356"/>
    </location>
</feature>
<dbReference type="InterPro" id="IPR051788">
    <property type="entry name" value="MFS_Transporter"/>
</dbReference>
<feature type="transmembrane region" description="Helical" evidence="5">
    <location>
        <begin position="37"/>
        <end position="59"/>
    </location>
</feature>
<dbReference type="InterPro" id="IPR036259">
    <property type="entry name" value="MFS_trans_sf"/>
</dbReference>
<feature type="transmembrane region" description="Helical" evidence="5">
    <location>
        <begin position="95"/>
        <end position="118"/>
    </location>
</feature>
<protein>
    <submittedName>
        <fullName evidence="7">Nitrate/nitrite transporter NarK</fullName>
    </submittedName>
</protein>
<dbReference type="RefSeq" id="WP_234975820.1">
    <property type="nucleotide sequence ID" value="NZ_FUYB01000004.1"/>
</dbReference>
<feature type="transmembrane region" description="Helical" evidence="5">
    <location>
        <begin position="278"/>
        <end position="296"/>
    </location>
</feature>
<keyword evidence="8" id="KW-1185">Reference proteome</keyword>
<dbReference type="Gene3D" id="1.20.1250.20">
    <property type="entry name" value="MFS general substrate transporter like domains"/>
    <property type="match status" value="1"/>
</dbReference>
<comment type="subcellular location">
    <subcellularLocation>
        <location evidence="1">Membrane</location>
        <topology evidence="1">Multi-pass membrane protein</topology>
    </subcellularLocation>
</comment>
<keyword evidence="2 5" id="KW-0812">Transmembrane</keyword>
<dbReference type="GO" id="GO:0016020">
    <property type="term" value="C:membrane"/>
    <property type="evidence" value="ECO:0007669"/>
    <property type="project" value="UniProtKB-SubCell"/>
</dbReference>
<gene>
    <name evidence="7" type="ORF">SAMN02745130_01362</name>
</gene>
<feature type="transmembrane region" description="Helical" evidence="5">
    <location>
        <begin position="158"/>
        <end position="177"/>
    </location>
</feature>
<evidence type="ECO:0000256" key="2">
    <source>
        <dbReference type="ARBA" id="ARBA00022692"/>
    </source>
</evidence>
<dbReference type="STRING" id="92487.SAMN02745130_01362"/>
<dbReference type="Proteomes" id="UP000190460">
    <property type="component" value="Unassembled WGS sequence"/>
</dbReference>
<evidence type="ECO:0000259" key="6">
    <source>
        <dbReference type="PROSITE" id="PS50850"/>
    </source>
</evidence>
<keyword evidence="4 5" id="KW-0472">Membrane</keyword>
<reference evidence="7 8" key="1">
    <citation type="submission" date="2017-02" db="EMBL/GenBank/DDBJ databases">
        <authorList>
            <person name="Peterson S.W."/>
        </authorList>
    </citation>
    <scope>NUCLEOTIDE SEQUENCE [LARGE SCALE GENOMIC DNA]</scope>
    <source>
        <strain evidence="7 8">ATCC 49788</strain>
    </source>
</reference>
<dbReference type="CDD" id="cd17393">
    <property type="entry name" value="MFS_MosC_like"/>
    <property type="match status" value="1"/>
</dbReference>
<dbReference type="EMBL" id="FUYB01000004">
    <property type="protein sequence ID" value="SKA74271.1"/>
    <property type="molecule type" value="Genomic_DNA"/>
</dbReference>
<accession>A0A1T4WC39</accession>
<name>A0A1T4WC39_9GAMM</name>
<organism evidence="7 8">
    <name type="scientific">Thiothrix eikelboomii</name>
    <dbReference type="NCBI Taxonomy" id="92487"/>
    <lineage>
        <taxon>Bacteria</taxon>
        <taxon>Pseudomonadati</taxon>
        <taxon>Pseudomonadota</taxon>
        <taxon>Gammaproteobacteria</taxon>
        <taxon>Thiotrichales</taxon>
        <taxon>Thiotrichaceae</taxon>
        <taxon>Thiothrix</taxon>
    </lineage>
</organism>
<evidence type="ECO:0000256" key="5">
    <source>
        <dbReference type="SAM" id="Phobius"/>
    </source>
</evidence>
<evidence type="ECO:0000256" key="3">
    <source>
        <dbReference type="ARBA" id="ARBA00022989"/>
    </source>
</evidence>
<dbReference type="InterPro" id="IPR020846">
    <property type="entry name" value="MFS_dom"/>
</dbReference>
<evidence type="ECO:0000313" key="7">
    <source>
        <dbReference type="EMBL" id="SKA74271.1"/>
    </source>
</evidence>
<dbReference type="AlphaFoldDB" id="A0A1T4WC39"/>
<dbReference type="PROSITE" id="PS50850">
    <property type="entry name" value="MFS"/>
    <property type="match status" value="1"/>
</dbReference>
<dbReference type="PANTHER" id="PTHR23514:SF13">
    <property type="entry name" value="INNER MEMBRANE PROTEIN YBJJ"/>
    <property type="match status" value="1"/>
</dbReference>
<feature type="transmembrane region" description="Helical" evidence="5">
    <location>
        <begin position="362"/>
        <end position="383"/>
    </location>
</feature>
<evidence type="ECO:0000313" key="8">
    <source>
        <dbReference type="Proteomes" id="UP000190460"/>
    </source>
</evidence>
<feature type="transmembrane region" description="Helical" evidence="5">
    <location>
        <begin position="302"/>
        <end position="324"/>
    </location>
</feature>
<feature type="domain" description="Major facilitator superfamily (MFS) profile" evidence="6">
    <location>
        <begin position="5"/>
        <end position="389"/>
    </location>
</feature>
<dbReference type="InterPro" id="IPR011701">
    <property type="entry name" value="MFS"/>
</dbReference>
<evidence type="ECO:0000256" key="1">
    <source>
        <dbReference type="ARBA" id="ARBA00004141"/>
    </source>
</evidence>
<dbReference type="Pfam" id="PF07690">
    <property type="entry name" value="MFS_1"/>
    <property type="match status" value="1"/>
</dbReference>
<feature type="transmembrane region" description="Helical" evidence="5">
    <location>
        <begin position="130"/>
        <end position="152"/>
    </location>
</feature>
<sequence length="391" mass="41538">MQRAAFWLVLSGFFALGAIFGSWQVMMADLQSAFGLSSGQLGLTLTLGVVGSFPAMLLTGRLADRWGARRLMLISISLSALAYASFYWANSYLWLVVSIIGLMAASGALDVGINAAAVNYEQNTGDTRMSFFHAGYSGMAAVAALTTGFLLFKGIEFRTIYLLVAGILSLLAVVYALTARLDPMISHHQSQPTSASGISPSTHRSVLFRTPVLLLLAAITGLTFFSEGTLELWSAVYLRLSLDLPTMVGAAGPAVFHFAMMIGRLGSGWILLHWRRRWVLRVSGIMAAFGIILSISTLYPPLILIGFLIAGLALAAVVPIVFSLAGDIAPKQAGQVISVITILGYMGFLLGPALIGNLAEVIGLRLALLALGVASLGVVLMSFKIQHPALD</sequence>
<keyword evidence="3 5" id="KW-1133">Transmembrane helix</keyword>
<dbReference type="SUPFAM" id="SSF103473">
    <property type="entry name" value="MFS general substrate transporter"/>
    <property type="match status" value="1"/>
</dbReference>
<feature type="transmembrane region" description="Helical" evidence="5">
    <location>
        <begin position="71"/>
        <end position="89"/>
    </location>
</feature>
<feature type="transmembrane region" description="Helical" evidence="5">
    <location>
        <begin position="206"/>
        <end position="226"/>
    </location>
</feature>
<proteinExistence type="predicted"/>
<feature type="transmembrane region" description="Helical" evidence="5">
    <location>
        <begin position="246"/>
        <end position="266"/>
    </location>
</feature>